<evidence type="ECO:0000313" key="2">
    <source>
        <dbReference type="Proteomes" id="UP000224134"/>
    </source>
</evidence>
<dbReference type="Pfam" id="PF12643">
    <property type="entry name" value="MazG-like"/>
    <property type="match status" value="1"/>
</dbReference>
<dbReference type="GeneID" id="40070769"/>
<accession>A0A142F1R8</accession>
<evidence type="ECO:0000313" key="1">
    <source>
        <dbReference type="EMBL" id="AMQ66725.1"/>
    </source>
</evidence>
<sequence>MAEKRPIDEITEAYNSKPGHNLTQLTDKIVQWAVDRNLHTANPDKQMLKLFEELGELAEGMAKDRPEQIADSIGDIYVVLTVLATQLGIDVEECIAVAYDEIKDRKGRMIDGVFVKEADLLEE</sequence>
<dbReference type="GO" id="GO:0009143">
    <property type="term" value="P:nucleoside triphosphate catabolic process"/>
    <property type="evidence" value="ECO:0007669"/>
    <property type="project" value="InterPro"/>
</dbReference>
<organism evidence="1 2">
    <name type="scientific">Bacillus phage Mgbh1</name>
    <dbReference type="NCBI Taxonomy" id="1796993"/>
    <lineage>
        <taxon>Viruses</taxon>
        <taxon>Duplodnaviria</taxon>
        <taxon>Heunggongvirae</taxon>
        <taxon>Uroviricota</taxon>
        <taxon>Caudoviricetes</taxon>
        <taxon>Magadivirus</taxon>
        <taxon>Magadivirus Mgbh1</taxon>
    </lineage>
</organism>
<proteinExistence type="predicted"/>
<dbReference type="GO" id="GO:0047429">
    <property type="term" value="F:nucleoside triphosphate diphosphatase activity"/>
    <property type="evidence" value="ECO:0007669"/>
    <property type="project" value="InterPro"/>
</dbReference>
<keyword evidence="2" id="KW-1185">Reference proteome</keyword>
<dbReference type="OrthoDB" id="10506at10239"/>
<dbReference type="Proteomes" id="UP000224134">
    <property type="component" value="Segment"/>
</dbReference>
<dbReference type="Gene3D" id="1.10.287.1080">
    <property type="entry name" value="MazG-like"/>
    <property type="match status" value="1"/>
</dbReference>
<dbReference type="KEGG" id="vg:40070769"/>
<dbReference type="RefSeq" id="YP_009595211.1">
    <property type="nucleotide sequence ID" value="NC_041879.1"/>
</dbReference>
<dbReference type="CDD" id="cd11540">
    <property type="entry name" value="NTP-PPase_u3"/>
    <property type="match status" value="1"/>
</dbReference>
<name>A0A142F1R8_9CAUD</name>
<reference evidence="1 2" key="1">
    <citation type="submission" date="2016-02" db="EMBL/GenBank/DDBJ databases">
        <title>Isolation and characterization of bacteriophages from East Africa Rift Valley soda lakes.</title>
        <authorList>
            <person name="van Zyl L.J."/>
            <person name="Nemavhulani S."/>
            <person name="Cowan D.A."/>
            <person name="Trindade M.I."/>
        </authorList>
    </citation>
    <scope>NUCLEOTIDE SEQUENCE [LARGE SCALE GENOMIC DNA]</scope>
</reference>
<dbReference type="InterPro" id="IPR025984">
    <property type="entry name" value="DCTPP"/>
</dbReference>
<dbReference type="SUPFAM" id="SSF101386">
    <property type="entry name" value="all-alpha NTP pyrophosphatases"/>
    <property type="match status" value="1"/>
</dbReference>
<dbReference type="EMBL" id="KU665491">
    <property type="protein sequence ID" value="AMQ66725.1"/>
    <property type="molecule type" value="Genomic_DNA"/>
</dbReference>
<protein>
    <submittedName>
        <fullName evidence="1">ArpR</fullName>
    </submittedName>
</protein>